<proteinExistence type="predicted"/>
<name>A0ABM7FT35_9SPHN</name>
<organism evidence="2 3">
    <name type="scientific">Sphingomonas bisphenolicum</name>
    <dbReference type="NCBI Taxonomy" id="296544"/>
    <lineage>
        <taxon>Bacteria</taxon>
        <taxon>Pseudomonadati</taxon>
        <taxon>Pseudomonadota</taxon>
        <taxon>Alphaproteobacteria</taxon>
        <taxon>Sphingomonadales</taxon>
        <taxon>Sphingomonadaceae</taxon>
        <taxon>Sphingomonas</taxon>
    </lineage>
</organism>
<keyword evidence="3" id="KW-1185">Reference proteome</keyword>
<feature type="chain" id="PRO_5046964482" description="Secreted protein" evidence="1">
    <location>
        <begin position="26"/>
        <end position="236"/>
    </location>
</feature>
<evidence type="ECO:0008006" key="4">
    <source>
        <dbReference type="Google" id="ProtNLM"/>
    </source>
</evidence>
<evidence type="ECO:0000313" key="3">
    <source>
        <dbReference type="Proteomes" id="UP001059971"/>
    </source>
</evidence>
<protein>
    <recommendedName>
        <fullName evidence="4">Secreted protein</fullName>
    </recommendedName>
</protein>
<accession>A0ABM7FT35</accession>
<keyword evidence="1" id="KW-0732">Signal</keyword>
<dbReference type="EMBL" id="AP018817">
    <property type="protein sequence ID" value="BBF68204.1"/>
    <property type="molecule type" value="Genomic_DNA"/>
</dbReference>
<dbReference type="RefSeq" id="WP_261935721.1">
    <property type="nucleotide sequence ID" value="NZ_AP018817.1"/>
</dbReference>
<evidence type="ECO:0000313" key="2">
    <source>
        <dbReference type="EMBL" id="BBF68204.1"/>
    </source>
</evidence>
<reference evidence="2" key="1">
    <citation type="submission" date="2018-07" db="EMBL/GenBank/DDBJ databases">
        <title>Complete genome sequence of Sphingomonas bisphenolicum strain AO1, a bisphenol A degradative bacterium isolated from Japanese farm field.</title>
        <authorList>
            <person name="Murakami M."/>
            <person name="Koh M."/>
            <person name="Koba S."/>
            <person name="Matsumura Y."/>
        </authorList>
    </citation>
    <scope>NUCLEOTIDE SEQUENCE</scope>
    <source>
        <strain evidence="2">AO1</strain>
    </source>
</reference>
<dbReference type="Proteomes" id="UP001059971">
    <property type="component" value="Chromosome 1"/>
</dbReference>
<sequence length="236" mass="24580">MMRKFLIAGAGMVGAMMALNGPVMAQENVAATAPPVASPPVASLPVAPPAAPADPFAQAIAARQVADFARRERDPHAMLTAARMLQQVPMTDGATPAQGDAAFSPDALFAEAKALARDDQALLLQIRLAQSASGRGVVASAFGKGLVRRVLDVNPRNAYRFSVTAKGGEPLRIGAIGDIGTNMYIRLLDASGKQLCLDDNADYAPVCAVTPRASGQYRVDIGNKSAARSRTVILSN</sequence>
<evidence type="ECO:0000256" key="1">
    <source>
        <dbReference type="SAM" id="SignalP"/>
    </source>
</evidence>
<gene>
    <name evidence="2" type="ORF">SBA_ch1_04040</name>
</gene>
<feature type="signal peptide" evidence="1">
    <location>
        <begin position="1"/>
        <end position="25"/>
    </location>
</feature>